<gene>
    <name evidence="1" type="ORF">EYC87_12005</name>
</gene>
<dbReference type="InterPro" id="IPR052992">
    <property type="entry name" value="SDR_member_12"/>
</dbReference>
<protein>
    <submittedName>
        <fullName evidence="1">SDR family NAD(P)-dependent oxidoreductase</fullName>
    </submittedName>
</protein>
<dbReference type="Gene3D" id="3.40.50.720">
    <property type="entry name" value="NAD(P)-binding Rossmann-like Domain"/>
    <property type="match status" value="1"/>
</dbReference>
<dbReference type="PANTHER" id="PTHR44656:SF7">
    <property type="entry name" value="DEHYDROGENASE_REDUCTASE SDR FAMILY MEMBER 12"/>
    <property type="match status" value="1"/>
</dbReference>
<dbReference type="Proteomes" id="UP001143307">
    <property type="component" value="Unassembled WGS sequence"/>
</dbReference>
<dbReference type="Gene3D" id="3.30.530.20">
    <property type="match status" value="1"/>
</dbReference>
<dbReference type="InterPro" id="IPR002347">
    <property type="entry name" value="SDR_fam"/>
</dbReference>
<sequence>MTILREVITVKRPVDEAFAYVADFTTTIEWDATALKAVKVTPGAIAVGTRFLVTCAMPVGSIDIEYTVAELEIPNRIVLSGKSKLFDIEDTITFATVSGGTKINYQAEFKFGPLVGSLSGMMQSGLDKMGRESLAGLKKALNNRFPAPKYDGAANVADRLIIPKLARFTRHGYTRGRKHWNPISADLRGKHMLITGASTGLGHASALELARRGAELTLVMRNPIKAKAVKAEILRETGNENVAIEIADLSLLAHVDALAERLLSAGRPIDVLVNNAGALYNERLETSEGLEASFALLLASPYRLTLALKPLLQAAGRARVINVVSGGMYSQKLSVKNLVSDTSDGYSGSVAYAKAKRALMVVTRHWASAWRGDGIAVNAMHPGWADTPGVQTSLPLFHAITRFALRSPAEGADTIVWMAAATEASKLSGQLLLDREPQTLYLLRGTQEAPAERKKLLQFMEDFAPVDAPNDAAQKQAHAG</sequence>
<proteinExistence type="predicted"/>
<dbReference type="InterPro" id="IPR023393">
    <property type="entry name" value="START-like_dom_sf"/>
</dbReference>
<accession>A0ABT3SWD4</accession>
<dbReference type="SUPFAM" id="SSF51735">
    <property type="entry name" value="NAD(P)-binding Rossmann-fold domains"/>
    <property type="match status" value="1"/>
</dbReference>
<reference evidence="1" key="1">
    <citation type="submission" date="2019-02" db="EMBL/GenBank/DDBJ databases">
        <authorList>
            <person name="Li S.-H."/>
        </authorList>
    </citation>
    <scope>NUCLEOTIDE SEQUENCE</scope>
    <source>
        <strain evidence="1">IMCC8485</strain>
    </source>
</reference>
<name>A0ABT3SWD4_9GAMM</name>
<dbReference type="PANTHER" id="PTHR44656">
    <property type="entry name" value="DEHYDROGENASE/REDUCTASE SDR FAMILY MEMBER 12"/>
    <property type="match status" value="1"/>
</dbReference>
<comment type="caution">
    <text evidence="1">The sequence shown here is derived from an EMBL/GenBank/DDBJ whole genome shotgun (WGS) entry which is preliminary data.</text>
</comment>
<keyword evidence="2" id="KW-1185">Reference proteome</keyword>
<dbReference type="Pfam" id="PF10604">
    <property type="entry name" value="Polyketide_cyc2"/>
    <property type="match status" value="1"/>
</dbReference>
<dbReference type="InterPro" id="IPR036291">
    <property type="entry name" value="NAD(P)-bd_dom_sf"/>
</dbReference>
<evidence type="ECO:0000313" key="2">
    <source>
        <dbReference type="Proteomes" id="UP001143307"/>
    </source>
</evidence>
<dbReference type="RefSeq" id="WP_279253094.1">
    <property type="nucleotide sequence ID" value="NZ_SHNP01000004.1"/>
</dbReference>
<dbReference type="InterPro" id="IPR019587">
    <property type="entry name" value="Polyketide_cyclase/dehydratase"/>
</dbReference>
<dbReference type="CDD" id="cd08865">
    <property type="entry name" value="SRPBCC_10"/>
    <property type="match status" value="1"/>
</dbReference>
<evidence type="ECO:0000313" key="1">
    <source>
        <dbReference type="EMBL" id="MCX2974307.1"/>
    </source>
</evidence>
<dbReference type="EMBL" id="SHNP01000004">
    <property type="protein sequence ID" value="MCX2974307.1"/>
    <property type="molecule type" value="Genomic_DNA"/>
</dbReference>
<organism evidence="1 2">
    <name type="scientific">Candidatus Seongchinamella marina</name>
    <dbReference type="NCBI Taxonomy" id="2518990"/>
    <lineage>
        <taxon>Bacteria</taxon>
        <taxon>Pseudomonadati</taxon>
        <taxon>Pseudomonadota</taxon>
        <taxon>Gammaproteobacteria</taxon>
        <taxon>Cellvibrionales</taxon>
        <taxon>Halieaceae</taxon>
        <taxon>Seongchinamella</taxon>
    </lineage>
</organism>
<dbReference type="Pfam" id="PF00106">
    <property type="entry name" value="adh_short"/>
    <property type="match status" value="1"/>
</dbReference>
<dbReference type="PRINTS" id="PR00081">
    <property type="entry name" value="GDHRDH"/>
</dbReference>
<dbReference type="SUPFAM" id="SSF55961">
    <property type="entry name" value="Bet v1-like"/>
    <property type="match status" value="1"/>
</dbReference>